<feature type="transmembrane region" description="Helical" evidence="2">
    <location>
        <begin position="66"/>
        <end position="85"/>
    </location>
</feature>
<feature type="compositionally biased region" description="Low complexity" evidence="1">
    <location>
        <begin position="395"/>
        <end position="407"/>
    </location>
</feature>
<organism evidence="3 4">
    <name type="scientific">Symbiodinium natans</name>
    <dbReference type="NCBI Taxonomy" id="878477"/>
    <lineage>
        <taxon>Eukaryota</taxon>
        <taxon>Sar</taxon>
        <taxon>Alveolata</taxon>
        <taxon>Dinophyceae</taxon>
        <taxon>Suessiales</taxon>
        <taxon>Symbiodiniaceae</taxon>
        <taxon>Symbiodinium</taxon>
    </lineage>
</organism>
<gene>
    <name evidence="3" type="ORF">SNAT2548_LOCUS13390</name>
</gene>
<feature type="region of interest" description="Disordered" evidence="1">
    <location>
        <begin position="384"/>
        <end position="407"/>
    </location>
</feature>
<accession>A0A812ML04</accession>
<reference evidence="3" key="1">
    <citation type="submission" date="2021-02" db="EMBL/GenBank/DDBJ databases">
        <authorList>
            <person name="Dougan E. K."/>
            <person name="Rhodes N."/>
            <person name="Thang M."/>
            <person name="Chan C."/>
        </authorList>
    </citation>
    <scope>NUCLEOTIDE SEQUENCE</scope>
</reference>
<keyword evidence="2" id="KW-0472">Membrane</keyword>
<dbReference type="AlphaFoldDB" id="A0A812ML04"/>
<feature type="compositionally biased region" description="Low complexity" evidence="1">
    <location>
        <begin position="572"/>
        <end position="581"/>
    </location>
</feature>
<feature type="transmembrane region" description="Helical" evidence="2">
    <location>
        <begin position="200"/>
        <end position="221"/>
    </location>
</feature>
<keyword evidence="4" id="KW-1185">Reference proteome</keyword>
<feature type="transmembrane region" description="Helical" evidence="2">
    <location>
        <begin position="123"/>
        <end position="140"/>
    </location>
</feature>
<evidence type="ECO:0000313" key="4">
    <source>
        <dbReference type="Proteomes" id="UP000604046"/>
    </source>
</evidence>
<keyword evidence="2" id="KW-1133">Transmembrane helix</keyword>
<feature type="transmembrane region" description="Helical" evidence="2">
    <location>
        <begin position="97"/>
        <end position="117"/>
    </location>
</feature>
<evidence type="ECO:0000256" key="2">
    <source>
        <dbReference type="SAM" id="Phobius"/>
    </source>
</evidence>
<comment type="caution">
    <text evidence="3">The sequence shown here is derived from an EMBL/GenBank/DDBJ whole genome shotgun (WGS) entry which is preliminary data.</text>
</comment>
<name>A0A812ML04_9DINO</name>
<sequence length="581" mass="64020">MLPDSNGKIFLAACTTAVLVHLHIAGPHVIAALKKLPRYWATDAGKRPEDSACVEEKMEKLRAASVRHGFLAFCHLDLVYSLLFFWDFLQSPTKARLLEVAMSTLFYGAGVGIGSGYLQNSRWIWFVGSFVFLPLCDLSTWDPQEFSDFDAITKFCTTVIAHLVGSVLYLDISISIPSAVLHTCTNVASFIYFRGSSQVSAAFMSFIVFNLLMRIIVLSVFETAVRSFFGSHRKLEEAHCMIAGFQQILKGMCDGSLLLDQELRIHGSTNSLQQLLMDRKDFAGTDFESLIMDASGRERFAAFIKASSAATSEPRVMTAPSCLRLALKSGSGGVVSLDTFHAAVPGLSGSKEPYHLLAFLEDTDSRPEIPAPPGGVPQPWRWPQFGTAPAHGPLSSQASSRASTAGSGAMDALETLQVVRELEEATFVIDSQTEELTILEAHLKFVKAPTDVEFKLHLPSVKSISRHTDWPNLQRDLTHYAHRLRRGAAPDLPARLRPLRVCIPGNPRKYLKSEYTMLSCANRIVSRDGPLFLHLHLKNFNKSEAYPTRPVSRLQGFAFQEEEEQSDDDGRSSAAASSGTT</sequence>
<dbReference type="EMBL" id="CAJNDS010001402">
    <property type="protein sequence ID" value="CAE7258054.1"/>
    <property type="molecule type" value="Genomic_DNA"/>
</dbReference>
<evidence type="ECO:0000313" key="3">
    <source>
        <dbReference type="EMBL" id="CAE7258054.1"/>
    </source>
</evidence>
<keyword evidence="2" id="KW-0812">Transmembrane</keyword>
<proteinExistence type="predicted"/>
<feature type="region of interest" description="Disordered" evidence="1">
    <location>
        <begin position="552"/>
        <end position="581"/>
    </location>
</feature>
<evidence type="ECO:0000256" key="1">
    <source>
        <dbReference type="SAM" id="MobiDB-lite"/>
    </source>
</evidence>
<protein>
    <submittedName>
        <fullName evidence="3">Uncharacterized protein</fullName>
    </submittedName>
</protein>
<feature type="transmembrane region" description="Helical" evidence="2">
    <location>
        <begin position="152"/>
        <end position="170"/>
    </location>
</feature>
<dbReference type="Proteomes" id="UP000604046">
    <property type="component" value="Unassembled WGS sequence"/>
</dbReference>